<dbReference type="PANTHER" id="PTHR34406:SF1">
    <property type="entry name" value="PROTEIN YCEI"/>
    <property type="match status" value="1"/>
</dbReference>
<evidence type="ECO:0000259" key="2">
    <source>
        <dbReference type="SMART" id="SM00867"/>
    </source>
</evidence>
<feature type="chain" id="PRO_5017816796" evidence="1">
    <location>
        <begin position="23"/>
        <end position="216"/>
    </location>
</feature>
<proteinExistence type="predicted"/>
<feature type="domain" description="Lipid/polyisoprenoid-binding YceI-like" evidence="2">
    <location>
        <begin position="30"/>
        <end position="205"/>
    </location>
</feature>
<dbReference type="AlphaFoldDB" id="A0A3D8LGR1"/>
<evidence type="ECO:0000313" key="3">
    <source>
        <dbReference type="EMBL" id="RDV16516.1"/>
    </source>
</evidence>
<dbReference type="PANTHER" id="PTHR34406">
    <property type="entry name" value="PROTEIN YCEI"/>
    <property type="match status" value="1"/>
</dbReference>
<dbReference type="SMART" id="SM00867">
    <property type="entry name" value="YceI"/>
    <property type="match status" value="1"/>
</dbReference>
<organism evidence="3 4">
    <name type="scientific">Pontibacter diazotrophicus</name>
    <dbReference type="NCBI Taxonomy" id="1400979"/>
    <lineage>
        <taxon>Bacteria</taxon>
        <taxon>Pseudomonadati</taxon>
        <taxon>Bacteroidota</taxon>
        <taxon>Cytophagia</taxon>
        <taxon>Cytophagales</taxon>
        <taxon>Hymenobacteraceae</taxon>
        <taxon>Pontibacter</taxon>
    </lineage>
</organism>
<comment type="caution">
    <text evidence="3">The sequence shown here is derived from an EMBL/GenBank/DDBJ whole genome shotgun (WGS) entry which is preliminary data.</text>
</comment>
<dbReference type="Gene3D" id="2.40.128.110">
    <property type="entry name" value="Lipid/polyisoprenoid-binding, YceI-like"/>
    <property type="match status" value="1"/>
</dbReference>
<evidence type="ECO:0000313" key="4">
    <source>
        <dbReference type="Proteomes" id="UP000256708"/>
    </source>
</evidence>
<name>A0A3D8LGR1_9BACT</name>
<feature type="signal peptide" evidence="1">
    <location>
        <begin position="1"/>
        <end position="22"/>
    </location>
</feature>
<evidence type="ECO:0000256" key="1">
    <source>
        <dbReference type="SAM" id="SignalP"/>
    </source>
</evidence>
<dbReference type="InterPro" id="IPR036761">
    <property type="entry name" value="TTHA0802/YceI-like_sf"/>
</dbReference>
<keyword evidence="4" id="KW-1185">Reference proteome</keyword>
<keyword evidence="1" id="KW-0732">Signal</keyword>
<dbReference type="Proteomes" id="UP000256708">
    <property type="component" value="Unassembled WGS sequence"/>
</dbReference>
<gene>
    <name evidence="3" type="ORF">DXT99_04795</name>
</gene>
<reference evidence="4" key="1">
    <citation type="submission" date="2018-08" db="EMBL/GenBank/DDBJ databases">
        <authorList>
            <person name="Liu Z.-W."/>
            <person name="Du Z.-J."/>
        </authorList>
    </citation>
    <scope>NUCLEOTIDE SEQUENCE [LARGE SCALE GENOMIC DNA]</scope>
    <source>
        <strain evidence="4">H4X</strain>
    </source>
</reference>
<accession>A0A3D8LGR1</accession>
<dbReference type="RefSeq" id="WP_115564376.1">
    <property type="nucleotide sequence ID" value="NZ_QRGR01000004.1"/>
</dbReference>
<dbReference type="SUPFAM" id="SSF101874">
    <property type="entry name" value="YceI-like"/>
    <property type="match status" value="1"/>
</dbReference>
<dbReference type="Pfam" id="PF04264">
    <property type="entry name" value="YceI"/>
    <property type="match status" value="1"/>
</dbReference>
<dbReference type="InterPro" id="IPR007372">
    <property type="entry name" value="Lipid/polyisoprenoid-bd_YceI"/>
</dbReference>
<sequence>MRITKYFFAVLATLAFTTTQLAAQSGAGKTLTADTQKSSLVWAGKKIGGEHTGKVSLASGSLQVAQNKLVGGAFDIDMNSITNTDITDADYNAKLVGHLKSDDFFGVEKHPKATFKITKAAPITGAKAGANNYQITGDLTIKGKTETVSFPAAVKISGNTAEAVAKIEVDRSKFDVRYGSPSFFADLGDKAIDNEFIIDLRLVTTPVGATATTKGN</sequence>
<dbReference type="EMBL" id="QRGR01000004">
    <property type="protein sequence ID" value="RDV16516.1"/>
    <property type="molecule type" value="Genomic_DNA"/>
</dbReference>
<dbReference type="OrthoDB" id="951410at2"/>
<protein>
    <submittedName>
        <fullName evidence="3">YceI family protein</fullName>
    </submittedName>
</protein>